<comment type="caution">
    <text evidence="4">The sequence shown here is derived from an EMBL/GenBank/DDBJ whole genome shotgun (WGS) entry which is preliminary data.</text>
</comment>
<organism evidence="4 5">
    <name type="scientific">Candidatus Wolfebacteria bacterium CG10_big_fil_rev_8_21_14_0_10_31_9</name>
    <dbReference type="NCBI Taxonomy" id="1975070"/>
    <lineage>
        <taxon>Bacteria</taxon>
        <taxon>Candidatus Wolfeibacteriota</taxon>
    </lineage>
</organism>
<gene>
    <name evidence="4" type="ORF">COV23_01690</name>
</gene>
<dbReference type="GO" id="GO:0004588">
    <property type="term" value="F:orotate phosphoribosyltransferase activity"/>
    <property type="evidence" value="ECO:0007669"/>
    <property type="project" value="TreeGrafter"/>
</dbReference>
<evidence type="ECO:0000313" key="4">
    <source>
        <dbReference type="EMBL" id="PIR44104.1"/>
    </source>
</evidence>
<evidence type="ECO:0000313" key="5">
    <source>
        <dbReference type="Proteomes" id="UP000231602"/>
    </source>
</evidence>
<name>A0A2H0RDL1_9BACT</name>
<sequence>MKLLRKKEQKKDHGIAQNINGIFKKGQRVLIIDDVVSSHAFTKIKAINVLKKCGLKVIPKIIVVVDREEGGKEKLKKSKYDLVSLFRFGDILKLYFLKKLITKMEHENSLKYSKIAKAFSLR</sequence>
<dbReference type="GO" id="GO:0019856">
    <property type="term" value="P:pyrimidine nucleobase biosynthetic process"/>
    <property type="evidence" value="ECO:0007669"/>
    <property type="project" value="TreeGrafter"/>
</dbReference>
<evidence type="ECO:0000256" key="2">
    <source>
        <dbReference type="ARBA" id="ARBA00022975"/>
    </source>
</evidence>
<feature type="domain" description="Phosphoribosyltransferase" evidence="3">
    <location>
        <begin position="20"/>
        <end position="77"/>
    </location>
</feature>
<reference evidence="4 5" key="1">
    <citation type="submission" date="2017-09" db="EMBL/GenBank/DDBJ databases">
        <title>Depth-based differentiation of microbial function through sediment-hosted aquifers and enrichment of novel symbionts in the deep terrestrial subsurface.</title>
        <authorList>
            <person name="Probst A.J."/>
            <person name="Ladd B."/>
            <person name="Jarett J.K."/>
            <person name="Geller-Mcgrath D.E."/>
            <person name="Sieber C.M."/>
            <person name="Emerson J.B."/>
            <person name="Anantharaman K."/>
            <person name="Thomas B.C."/>
            <person name="Malmstrom R."/>
            <person name="Stieglmeier M."/>
            <person name="Klingl A."/>
            <person name="Woyke T."/>
            <person name="Ryan C.M."/>
            <person name="Banfield J.F."/>
        </authorList>
    </citation>
    <scope>NUCLEOTIDE SEQUENCE [LARGE SCALE GENOMIC DNA]</scope>
    <source>
        <strain evidence="4">CG10_big_fil_rev_8_21_14_0_10_31_9</strain>
    </source>
</reference>
<dbReference type="Pfam" id="PF00156">
    <property type="entry name" value="Pribosyltran"/>
    <property type="match status" value="1"/>
</dbReference>
<dbReference type="InterPro" id="IPR000836">
    <property type="entry name" value="PRTase_dom"/>
</dbReference>
<evidence type="ECO:0000256" key="1">
    <source>
        <dbReference type="ARBA" id="ARBA00004725"/>
    </source>
</evidence>
<accession>A0A2H0RDL1</accession>
<dbReference type="PANTHER" id="PTHR19278:SF9">
    <property type="entry name" value="URIDINE 5'-MONOPHOSPHATE SYNTHASE"/>
    <property type="match status" value="1"/>
</dbReference>
<dbReference type="EMBL" id="PCXV01000027">
    <property type="protein sequence ID" value="PIR44104.1"/>
    <property type="molecule type" value="Genomic_DNA"/>
</dbReference>
<dbReference type="SUPFAM" id="SSF53271">
    <property type="entry name" value="PRTase-like"/>
    <property type="match status" value="1"/>
</dbReference>
<dbReference type="AlphaFoldDB" id="A0A2H0RDL1"/>
<dbReference type="PANTHER" id="PTHR19278">
    <property type="entry name" value="OROTATE PHOSPHORIBOSYLTRANSFERASE"/>
    <property type="match status" value="1"/>
</dbReference>
<dbReference type="InterPro" id="IPR029057">
    <property type="entry name" value="PRTase-like"/>
</dbReference>
<dbReference type="Gene3D" id="3.40.50.2020">
    <property type="match status" value="1"/>
</dbReference>
<evidence type="ECO:0000259" key="3">
    <source>
        <dbReference type="Pfam" id="PF00156"/>
    </source>
</evidence>
<dbReference type="GO" id="GO:0006222">
    <property type="term" value="P:UMP biosynthetic process"/>
    <property type="evidence" value="ECO:0007669"/>
    <property type="project" value="TreeGrafter"/>
</dbReference>
<dbReference type="Proteomes" id="UP000231602">
    <property type="component" value="Unassembled WGS sequence"/>
</dbReference>
<dbReference type="CDD" id="cd06223">
    <property type="entry name" value="PRTases_typeI"/>
    <property type="match status" value="1"/>
</dbReference>
<protein>
    <recommendedName>
        <fullName evidence="3">Phosphoribosyltransferase domain-containing protein</fullName>
    </recommendedName>
</protein>
<keyword evidence="2" id="KW-0665">Pyrimidine biosynthesis</keyword>
<comment type="pathway">
    <text evidence="1">Pyrimidine metabolism; UMP biosynthesis via de novo pathway.</text>
</comment>
<proteinExistence type="predicted"/>